<name>A0ABR0X474_REHGL</name>
<feature type="compositionally biased region" description="Basic and acidic residues" evidence="1">
    <location>
        <begin position="27"/>
        <end position="51"/>
    </location>
</feature>
<proteinExistence type="predicted"/>
<dbReference type="Proteomes" id="UP001318860">
    <property type="component" value="Unassembled WGS sequence"/>
</dbReference>
<gene>
    <name evidence="2" type="ORF">DH2020_013225</name>
</gene>
<evidence type="ECO:0000256" key="1">
    <source>
        <dbReference type="SAM" id="MobiDB-lite"/>
    </source>
</evidence>
<comment type="caution">
    <text evidence="2">The sequence shown here is derived from an EMBL/GenBank/DDBJ whole genome shotgun (WGS) entry which is preliminary data.</text>
</comment>
<feature type="region of interest" description="Disordered" evidence="1">
    <location>
        <begin position="1"/>
        <end position="61"/>
    </location>
</feature>
<accession>A0ABR0X474</accession>
<feature type="compositionally biased region" description="Basic and acidic residues" evidence="1">
    <location>
        <begin position="1"/>
        <end position="19"/>
    </location>
</feature>
<dbReference type="PANTHER" id="PTHR35277:SF10">
    <property type="entry name" value="OS09G0363700 PROTEIN"/>
    <property type="match status" value="1"/>
</dbReference>
<organism evidence="2 3">
    <name type="scientific">Rehmannia glutinosa</name>
    <name type="common">Chinese foxglove</name>
    <dbReference type="NCBI Taxonomy" id="99300"/>
    <lineage>
        <taxon>Eukaryota</taxon>
        <taxon>Viridiplantae</taxon>
        <taxon>Streptophyta</taxon>
        <taxon>Embryophyta</taxon>
        <taxon>Tracheophyta</taxon>
        <taxon>Spermatophyta</taxon>
        <taxon>Magnoliopsida</taxon>
        <taxon>eudicotyledons</taxon>
        <taxon>Gunneridae</taxon>
        <taxon>Pentapetalae</taxon>
        <taxon>asterids</taxon>
        <taxon>lamiids</taxon>
        <taxon>Lamiales</taxon>
        <taxon>Orobanchaceae</taxon>
        <taxon>Rehmannieae</taxon>
        <taxon>Rehmannia</taxon>
    </lineage>
</organism>
<protein>
    <submittedName>
        <fullName evidence="2">Uncharacterized protein</fullName>
    </submittedName>
</protein>
<sequence length="88" mass="9779">MAERKGIDSPVPHSDKDVKSPNTVKQAKKDDKTVIHGDNSSHHHKETHGTSDDIDENTPIDEVKGPSVFHRVKEELEAVVEAVIHPKK</sequence>
<dbReference type="EMBL" id="JABTTQ020000006">
    <property type="protein sequence ID" value="KAK6153586.1"/>
    <property type="molecule type" value="Genomic_DNA"/>
</dbReference>
<keyword evidence="3" id="KW-1185">Reference proteome</keyword>
<reference evidence="2 3" key="1">
    <citation type="journal article" date="2021" name="Comput. Struct. Biotechnol. J.">
        <title>De novo genome assembly of the potent medicinal plant Rehmannia glutinosa using nanopore technology.</title>
        <authorList>
            <person name="Ma L."/>
            <person name="Dong C."/>
            <person name="Song C."/>
            <person name="Wang X."/>
            <person name="Zheng X."/>
            <person name="Niu Y."/>
            <person name="Chen S."/>
            <person name="Feng W."/>
        </authorList>
    </citation>
    <scope>NUCLEOTIDE SEQUENCE [LARGE SCALE GENOMIC DNA]</scope>
    <source>
        <strain evidence="2">DH-2019</strain>
    </source>
</reference>
<evidence type="ECO:0000313" key="2">
    <source>
        <dbReference type="EMBL" id="KAK6153586.1"/>
    </source>
</evidence>
<evidence type="ECO:0000313" key="3">
    <source>
        <dbReference type="Proteomes" id="UP001318860"/>
    </source>
</evidence>
<dbReference type="PANTHER" id="PTHR35277">
    <property type="entry name" value="OS09G0363700 PROTEIN"/>
    <property type="match status" value="1"/>
</dbReference>